<evidence type="ECO:0000256" key="7">
    <source>
        <dbReference type="ARBA" id="ARBA00023170"/>
    </source>
</evidence>
<keyword evidence="5 9" id="KW-0297">G-protein coupled receptor</keyword>
<dbReference type="GO" id="GO:0005886">
    <property type="term" value="C:plasma membrane"/>
    <property type="evidence" value="ECO:0007669"/>
    <property type="project" value="TreeGrafter"/>
</dbReference>
<dbReference type="InterPro" id="IPR000276">
    <property type="entry name" value="GPCR_Rhodpsn"/>
</dbReference>
<evidence type="ECO:0000313" key="13">
    <source>
        <dbReference type="Proteomes" id="UP000694846"/>
    </source>
</evidence>
<dbReference type="PROSITE" id="PS50262">
    <property type="entry name" value="G_PROTEIN_RECEP_F1_2"/>
    <property type="match status" value="1"/>
</dbReference>
<evidence type="ECO:0000256" key="1">
    <source>
        <dbReference type="ARBA" id="ARBA00004141"/>
    </source>
</evidence>
<evidence type="ECO:0000256" key="11">
    <source>
        <dbReference type="SAM" id="Phobius"/>
    </source>
</evidence>
<dbReference type="GO" id="GO:0004930">
    <property type="term" value="F:G protein-coupled receptor activity"/>
    <property type="evidence" value="ECO:0007669"/>
    <property type="project" value="UniProtKB-KW"/>
</dbReference>
<evidence type="ECO:0000256" key="3">
    <source>
        <dbReference type="ARBA" id="ARBA00022692"/>
    </source>
</evidence>
<dbReference type="Gene3D" id="1.20.1070.10">
    <property type="entry name" value="Rhodopsin 7-helix transmembrane proteins"/>
    <property type="match status" value="1"/>
</dbReference>
<feature type="transmembrane region" description="Helical" evidence="11">
    <location>
        <begin position="276"/>
        <end position="303"/>
    </location>
</feature>
<evidence type="ECO:0000256" key="8">
    <source>
        <dbReference type="ARBA" id="ARBA00023224"/>
    </source>
</evidence>
<evidence type="ECO:0000256" key="5">
    <source>
        <dbReference type="ARBA" id="ARBA00023040"/>
    </source>
</evidence>
<evidence type="ECO:0000259" key="12">
    <source>
        <dbReference type="PROSITE" id="PS50262"/>
    </source>
</evidence>
<dbReference type="PROSITE" id="PS00237">
    <property type="entry name" value="G_PROTEIN_RECEP_F1_1"/>
    <property type="match status" value="1"/>
</dbReference>
<feature type="transmembrane region" description="Helical" evidence="11">
    <location>
        <begin position="177"/>
        <end position="196"/>
    </location>
</feature>
<keyword evidence="4 11" id="KW-1133">Transmembrane helix</keyword>
<dbReference type="Pfam" id="PF00001">
    <property type="entry name" value="7tm_1"/>
    <property type="match status" value="1"/>
</dbReference>
<feature type="transmembrane region" description="Helical" evidence="11">
    <location>
        <begin position="96"/>
        <end position="116"/>
    </location>
</feature>
<feature type="transmembrane region" description="Helical" evidence="11">
    <location>
        <begin position="226"/>
        <end position="250"/>
    </location>
</feature>
<feature type="compositionally biased region" description="Low complexity" evidence="10">
    <location>
        <begin position="388"/>
        <end position="398"/>
    </location>
</feature>
<feature type="domain" description="G-protein coupled receptors family 1 profile" evidence="12">
    <location>
        <begin position="75"/>
        <end position="341"/>
    </location>
</feature>
<evidence type="ECO:0000256" key="10">
    <source>
        <dbReference type="SAM" id="MobiDB-lite"/>
    </source>
</evidence>
<name>A0A8B8G3P8_9HEMI</name>
<feature type="transmembrane region" description="Helical" evidence="11">
    <location>
        <begin position="319"/>
        <end position="344"/>
    </location>
</feature>
<comment type="subcellular location">
    <subcellularLocation>
        <location evidence="1">Membrane</location>
        <topology evidence="1">Multi-pass membrane protein</topology>
    </subcellularLocation>
</comment>
<evidence type="ECO:0000256" key="9">
    <source>
        <dbReference type="RuleBase" id="RU000688"/>
    </source>
</evidence>
<dbReference type="SUPFAM" id="SSF81321">
    <property type="entry name" value="Family A G protein-coupled receptor-like"/>
    <property type="match status" value="1"/>
</dbReference>
<organism evidence="13 14">
    <name type="scientific">Sipha flava</name>
    <name type="common">yellow sugarcane aphid</name>
    <dbReference type="NCBI Taxonomy" id="143950"/>
    <lineage>
        <taxon>Eukaryota</taxon>
        <taxon>Metazoa</taxon>
        <taxon>Ecdysozoa</taxon>
        <taxon>Arthropoda</taxon>
        <taxon>Hexapoda</taxon>
        <taxon>Insecta</taxon>
        <taxon>Pterygota</taxon>
        <taxon>Neoptera</taxon>
        <taxon>Paraneoptera</taxon>
        <taxon>Hemiptera</taxon>
        <taxon>Sternorrhyncha</taxon>
        <taxon>Aphidomorpha</taxon>
        <taxon>Aphidoidea</taxon>
        <taxon>Aphididae</taxon>
        <taxon>Sipha</taxon>
    </lineage>
</organism>
<dbReference type="RefSeq" id="XP_025417295.1">
    <property type="nucleotide sequence ID" value="XM_025561510.1"/>
</dbReference>
<accession>A0A8B8G3P8</accession>
<feature type="region of interest" description="Disordered" evidence="10">
    <location>
        <begin position="367"/>
        <end position="398"/>
    </location>
</feature>
<dbReference type="PRINTS" id="PR00237">
    <property type="entry name" value="GPCRRHODOPSN"/>
</dbReference>
<evidence type="ECO:0000256" key="6">
    <source>
        <dbReference type="ARBA" id="ARBA00023136"/>
    </source>
</evidence>
<keyword evidence="13" id="KW-1185">Reference proteome</keyword>
<feature type="transmembrane region" description="Helical" evidence="11">
    <location>
        <begin position="136"/>
        <end position="156"/>
    </location>
</feature>
<dbReference type="SMART" id="SM01381">
    <property type="entry name" value="7TM_GPCR_Srsx"/>
    <property type="match status" value="1"/>
</dbReference>
<dbReference type="AlphaFoldDB" id="A0A8B8G3P8"/>
<evidence type="ECO:0000256" key="4">
    <source>
        <dbReference type="ARBA" id="ARBA00022989"/>
    </source>
</evidence>
<feature type="transmembrane region" description="Helical" evidence="11">
    <location>
        <begin position="56"/>
        <end position="84"/>
    </location>
</feature>
<evidence type="ECO:0000256" key="2">
    <source>
        <dbReference type="ARBA" id="ARBA00010663"/>
    </source>
</evidence>
<dbReference type="GeneID" id="112688349"/>
<dbReference type="InterPro" id="IPR017452">
    <property type="entry name" value="GPCR_Rhodpsn_7TM"/>
</dbReference>
<sequence length="474" mass="51535">MISALDAVAYGNDSSPLRAANGTAGDGGGGGGVATPSNDTTGVIQFLDDDLSFPGYIRTTCMVVCVIILGVGVVGNMMVPIVILKSKDMRNSTNIFLMNLSIADLMVLLICTPTVFVEVNSRPETWVLGEELCKAVPFVELTVAHASVLTILAISFERYYAICEPLRAGYVCTKTRAMIICLLAWGLAALFTSPMLRLPDYHWEEYVDGTQVPVCRTEASTVWPVLFFVGTISVFFVVPLVVLSVLYVIIARHLMANPGLVAPNTNRAALRYRRQVVLMLGTVVVSFFLCLLPFRALILWIILAPPDYNIMEMVGVENFYLLLFFSRIMLYINSALNPILYNLMSSKFRDGFRRLCGLRRGPWTDRHLGRKGTVTTTSAHAGGGGTTTTGTTTTTTTASSSLKGIGDVTSGSDEKLMAAATANMYTRMKRNGVTVISSVEERGPAAGGIIRRLNMSAAAEVLKLRQRPPHESYV</sequence>
<proteinExistence type="inferred from homology"/>
<dbReference type="PANTHER" id="PTHR24243">
    <property type="entry name" value="G-PROTEIN COUPLED RECEPTOR"/>
    <property type="match status" value="1"/>
</dbReference>
<keyword evidence="6 11" id="KW-0472">Membrane</keyword>
<comment type="similarity">
    <text evidence="2 9">Belongs to the G-protein coupled receptor 1 family.</text>
</comment>
<evidence type="ECO:0000313" key="14">
    <source>
        <dbReference type="RefSeq" id="XP_025417295.1"/>
    </source>
</evidence>
<keyword evidence="8 9" id="KW-0807">Transducer</keyword>
<dbReference type="OrthoDB" id="10036964at2759"/>
<keyword evidence="3 9" id="KW-0812">Transmembrane</keyword>
<reference evidence="14" key="1">
    <citation type="submission" date="2025-08" db="UniProtKB">
        <authorList>
            <consortium name="RefSeq"/>
        </authorList>
    </citation>
    <scope>IDENTIFICATION</scope>
    <source>
        <tissue evidence="14">Whole body</tissue>
    </source>
</reference>
<keyword evidence="7 9" id="KW-0675">Receptor</keyword>
<dbReference type="PANTHER" id="PTHR24243:SF233">
    <property type="entry name" value="THYROTROPIN-RELEASING HORMONE RECEPTOR"/>
    <property type="match status" value="1"/>
</dbReference>
<dbReference type="CDD" id="cd14997">
    <property type="entry name" value="7tmA_ETH-R"/>
    <property type="match status" value="1"/>
</dbReference>
<protein>
    <submittedName>
        <fullName evidence="14">Growth hormone secretagogue receptor type 1-like isoform X1</fullName>
    </submittedName>
</protein>
<dbReference type="Proteomes" id="UP000694846">
    <property type="component" value="Unplaced"/>
</dbReference>
<gene>
    <name evidence="14" type="primary">LOC112688349</name>
</gene>